<feature type="compositionally biased region" description="Basic and acidic residues" evidence="2">
    <location>
        <begin position="300"/>
        <end position="316"/>
    </location>
</feature>
<evidence type="ECO:0000256" key="2">
    <source>
        <dbReference type="SAM" id="MobiDB-lite"/>
    </source>
</evidence>
<reference evidence="3" key="1">
    <citation type="submission" date="2022-11" db="EMBL/GenBank/DDBJ databases">
        <title>Genome Sequence of Cubamyces cubensis.</title>
        <authorList>
            <person name="Buettner E."/>
        </authorList>
    </citation>
    <scope>NUCLEOTIDE SEQUENCE</scope>
    <source>
        <strain evidence="3">MPL-01</strain>
    </source>
</reference>
<feature type="compositionally biased region" description="Acidic residues" evidence="2">
    <location>
        <begin position="1121"/>
        <end position="1131"/>
    </location>
</feature>
<gene>
    <name evidence="3" type="ORF">ONZ51_g6463</name>
</gene>
<comment type="caution">
    <text evidence="3">The sequence shown here is derived from an EMBL/GenBank/DDBJ whole genome shotgun (WGS) entry which is preliminary data.</text>
</comment>
<feature type="region of interest" description="Disordered" evidence="2">
    <location>
        <begin position="298"/>
        <end position="319"/>
    </location>
</feature>
<evidence type="ECO:0000256" key="1">
    <source>
        <dbReference type="SAM" id="Coils"/>
    </source>
</evidence>
<feature type="compositionally biased region" description="Basic and acidic residues" evidence="2">
    <location>
        <begin position="1070"/>
        <end position="1087"/>
    </location>
</feature>
<feature type="coiled-coil region" evidence="1">
    <location>
        <begin position="1221"/>
        <end position="1256"/>
    </location>
</feature>
<keyword evidence="1" id="KW-0175">Coiled coil</keyword>
<feature type="compositionally biased region" description="Acidic residues" evidence="2">
    <location>
        <begin position="1100"/>
        <end position="1112"/>
    </location>
</feature>
<keyword evidence="4" id="KW-1185">Reference proteome</keyword>
<feature type="coiled-coil region" evidence="1">
    <location>
        <begin position="8"/>
        <end position="35"/>
    </location>
</feature>
<dbReference type="PROSITE" id="PS00018">
    <property type="entry name" value="EF_HAND_1"/>
    <property type="match status" value="1"/>
</dbReference>
<evidence type="ECO:0000313" key="4">
    <source>
        <dbReference type="Proteomes" id="UP001215151"/>
    </source>
</evidence>
<name>A0AAD7XCN7_9APHY</name>
<sequence length="1294" mass="146043">MNPSNNDGEDLSRSIDDANKEIREAQTRVEAAQNTRSTRLANRAGDLYGTAQDKVSTLTSVVSGVQPIIESEAMKGIRDGLTTFFDSIPGVLRALDEVANIHPFIKVAVGAFRVVVELDMKRRDNEKKITVLFIEMRDMMEVLIQLRTIQDEDTPGPDGTTIKARLQGLIKRTADDIKDCANVCDAYAKKKLIVKVLKSSSWDDKFKSYVTLFADRRKAFTFALEMHVGKAVDDANRKLESVDTKLDVILRLFSTLVSPEQERLLDFVGTNGGPEAIMKNSDALVTLIKLQLPVATTSKRHAEGGGHQESDPKEELQSLQEELFDSTETAIQRNMELFERKFIVQQRRLLEQMQATVRHEGDRVIDKVLSGPHERIKDSDIYEIWKEMRWRGHVKARHFVLALRDYYFQSIADSEAAKDGTTTCVSKDDRWALDYINVSDTSSIAEAFDDDASGFITIAEVNHFTSSRPAGWSQSFEVASLLDKRSMSSLCHGSPLTTVIMYAGWHVVLCHYRDKITSLLGEMFALLPTIRAENHILAFKYLNEVWEEVCLFTSSLEDVDDPDEKQNLWPRFSSYVESEERRLAESLNTFQYCIDGADTLALITGPGRFEKFLLPLLYLHLRRDLDVFRLCHRNVVIHHYELVDRVDSIRYILDAVDERCNTLEALFRQQHFSPKRQFESFAHGLYQYYWYSDDHGTIKELMDEGFPEIKRWTQGTQALPAPDDILLYPTVSGELSQSEDANALTDEDRNAGGVIKDIVGLWYAFFADEWHWPGYPMYTFFIHATSGPEAFVSTAVTPAGEKCKMTGCFEDGSSTTFTATLDFGGSRTWHLTGTFDSDRQSITGRWTLGNEHPENPDYFYLTRLSPEILCARPPPWEFNKNKTKALWRFALTYAREQAKRRLSWKYIKAYIDRRKRYVELLLKEEDLDDDSSSIASCEMEEIEAIERTFSSEQAALCHRILDLKQRAAESIDEYECGVCEEELYDVRYTCIQCSVKLDRSVDFCDRPRCLDTRTEIDETVHLPSHDLVKFRRPVVVHYDLPQLFPAAKEALARAQTTLKHSRHKPPVTGTRDDKLTSDADDHGKGEGGDEWSSESGSDSQAEEGDSESDVDGASDGAGSGEESESSSDSETSDSAASSRGVHSSTRSVRGRRGGGNPKKSNAIPTCSMCTATVQRPCFICIECKNADDVFMCSDCDKLLDDGNSDEHPRTHAVVRCTVPAISGTEQRLDVIEKRVLELMEKQAAAHRAQISALCDKVSKLEHLLKASASSGKSNAGRRRTVVSDVAYKLTKAYH</sequence>
<protein>
    <submittedName>
        <fullName evidence="3">Uncharacterized protein</fullName>
    </submittedName>
</protein>
<accession>A0AAD7XCN7</accession>
<dbReference type="Proteomes" id="UP001215151">
    <property type="component" value="Unassembled WGS sequence"/>
</dbReference>
<dbReference type="InterPro" id="IPR018247">
    <property type="entry name" value="EF_Hand_1_Ca_BS"/>
</dbReference>
<evidence type="ECO:0000313" key="3">
    <source>
        <dbReference type="EMBL" id="KAJ8480743.1"/>
    </source>
</evidence>
<feature type="region of interest" description="Disordered" evidence="2">
    <location>
        <begin position="1055"/>
        <end position="1164"/>
    </location>
</feature>
<organism evidence="3 4">
    <name type="scientific">Trametes cubensis</name>
    <dbReference type="NCBI Taxonomy" id="1111947"/>
    <lineage>
        <taxon>Eukaryota</taxon>
        <taxon>Fungi</taxon>
        <taxon>Dikarya</taxon>
        <taxon>Basidiomycota</taxon>
        <taxon>Agaricomycotina</taxon>
        <taxon>Agaricomycetes</taxon>
        <taxon>Polyporales</taxon>
        <taxon>Polyporaceae</taxon>
        <taxon>Trametes</taxon>
    </lineage>
</organism>
<feature type="compositionally biased region" description="Low complexity" evidence="2">
    <location>
        <begin position="1132"/>
        <end position="1147"/>
    </location>
</feature>
<dbReference type="EMBL" id="JAPEVG010000155">
    <property type="protein sequence ID" value="KAJ8480743.1"/>
    <property type="molecule type" value="Genomic_DNA"/>
</dbReference>
<proteinExistence type="predicted"/>